<evidence type="ECO:0000256" key="4">
    <source>
        <dbReference type="ARBA" id="ARBA00022989"/>
    </source>
</evidence>
<feature type="transmembrane region" description="Helical" evidence="6">
    <location>
        <begin position="135"/>
        <end position="154"/>
    </location>
</feature>
<dbReference type="InterPro" id="IPR001851">
    <property type="entry name" value="ABC_transp_permease"/>
</dbReference>
<feature type="transmembrane region" description="Helical" evidence="6">
    <location>
        <begin position="307"/>
        <end position="328"/>
    </location>
</feature>
<feature type="transmembrane region" description="Helical" evidence="6">
    <location>
        <begin position="56"/>
        <end position="77"/>
    </location>
</feature>
<feature type="transmembrane region" description="Helical" evidence="6">
    <location>
        <begin position="228"/>
        <end position="244"/>
    </location>
</feature>
<dbReference type="Proteomes" id="UP000548476">
    <property type="component" value="Unassembled WGS sequence"/>
</dbReference>
<name>A0A841FT99_9ACTN</name>
<evidence type="ECO:0000313" key="7">
    <source>
        <dbReference type="EMBL" id="MBB6036968.1"/>
    </source>
</evidence>
<evidence type="ECO:0000256" key="1">
    <source>
        <dbReference type="ARBA" id="ARBA00004651"/>
    </source>
</evidence>
<dbReference type="GO" id="GO:0022857">
    <property type="term" value="F:transmembrane transporter activity"/>
    <property type="evidence" value="ECO:0007669"/>
    <property type="project" value="InterPro"/>
</dbReference>
<dbReference type="Pfam" id="PF02653">
    <property type="entry name" value="BPD_transp_2"/>
    <property type="match status" value="1"/>
</dbReference>
<keyword evidence="5 6" id="KW-0472">Membrane</keyword>
<keyword evidence="4 6" id="KW-1133">Transmembrane helix</keyword>
<dbReference type="EMBL" id="JACHGT010000010">
    <property type="protein sequence ID" value="MBB6036968.1"/>
    <property type="molecule type" value="Genomic_DNA"/>
</dbReference>
<comment type="subcellular location">
    <subcellularLocation>
        <location evidence="1">Cell membrane</location>
        <topology evidence="1">Multi-pass membrane protein</topology>
    </subcellularLocation>
</comment>
<sequence length="335" mass="33351">MITDSVAVPTTVRPGRATRAERLASLSQRHGALTMLALALIAASVTFESFATAENLAGIAIQSSFVAVIALGMTFVIIGGGIDLSVGAVFALAGVLAAFGSRWGPVTALLLPLGAGALIGLVQGVLIARTGMAPFIVTLAGLLAARGLMLALTTEGAETPLVPRGSGFLGLGRGVFLGLGVPVWIAIVLCGLGAVLLRRTRYGQFLFAVGGNEDAAGLMGVPVTRVKVVTYALSGLLAALAGMLNAARLGSGVTILGVGMELDVIAAVVIGGTLLVGGAGAVGGTVCGVLILGVIQNVVNQIGTLTSSVQSVVSGAFLVVAVVAQTYLSRAGRAR</sequence>
<feature type="transmembrane region" description="Helical" evidence="6">
    <location>
        <begin position="32"/>
        <end position="50"/>
    </location>
</feature>
<feature type="transmembrane region" description="Helical" evidence="6">
    <location>
        <begin position="264"/>
        <end position="295"/>
    </location>
</feature>
<dbReference type="GO" id="GO:0005886">
    <property type="term" value="C:plasma membrane"/>
    <property type="evidence" value="ECO:0007669"/>
    <property type="project" value="UniProtKB-SubCell"/>
</dbReference>
<dbReference type="RefSeq" id="WP_184789790.1">
    <property type="nucleotide sequence ID" value="NZ_BONT01000056.1"/>
</dbReference>
<keyword evidence="3 6" id="KW-0812">Transmembrane</keyword>
<evidence type="ECO:0000256" key="6">
    <source>
        <dbReference type="SAM" id="Phobius"/>
    </source>
</evidence>
<dbReference type="PANTHER" id="PTHR32196:SF72">
    <property type="entry name" value="RIBOSE IMPORT PERMEASE PROTEIN RBSC"/>
    <property type="match status" value="1"/>
</dbReference>
<dbReference type="PANTHER" id="PTHR32196">
    <property type="entry name" value="ABC TRANSPORTER PERMEASE PROTEIN YPHD-RELATED-RELATED"/>
    <property type="match status" value="1"/>
</dbReference>
<evidence type="ECO:0000256" key="5">
    <source>
        <dbReference type="ARBA" id="ARBA00023136"/>
    </source>
</evidence>
<evidence type="ECO:0000256" key="2">
    <source>
        <dbReference type="ARBA" id="ARBA00022475"/>
    </source>
</evidence>
<reference evidence="7 8" key="1">
    <citation type="submission" date="2020-08" db="EMBL/GenBank/DDBJ databases">
        <title>Genomic Encyclopedia of Type Strains, Phase IV (KMG-IV): sequencing the most valuable type-strain genomes for metagenomic binning, comparative biology and taxonomic classification.</title>
        <authorList>
            <person name="Goeker M."/>
        </authorList>
    </citation>
    <scope>NUCLEOTIDE SEQUENCE [LARGE SCALE GENOMIC DNA]</scope>
    <source>
        <strain evidence="7 8">YIM 65646</strain>
    </source>
</reference>
<comment type="caution">
    <text evidence="7">The sequence shown here is derived from an EMBL/GenBank/DDBJ whole genome shotgun (WGS) entry which is preliminary data.</text>
</comment>
<dbReference type="CDD" id="cd06579">
    <property type="entry name" value="TM_PBP1_transp_AraH_like"/>
    <property type="match status" value="1"/>
</dbReference>
<keyword evidence="8" id="KW-1185">Reference proteome</keyword>
<dbReference type="AlphaFoldDB" id="A0A841FT99"/>
<keyword evidence="2" id="KW-1003">Cell membrane</keyword>
<feature type="transmembrane region" description="Helical" evidence="6">
    <location>
        <begin position="109"/>
        <end position="128"/>
    </location>
</feature>
<proteinExistence type="predicted"/>
<gene>
    <name evidence="7" type="ORF">HNR73_004841</name>
</gene>
<evidence type="ECO:0000256" key="3">
    <source>
        <dbReference type="ARBA" id="ARBA00022692"/>
    </source>
</evidence>
<protein>
    <submittedName>
        <fullName evidence="7">Ribose transport system permease protein</fullName>
    </submittedName>
</protein>
<feature type="transmembrane region" description="Helical" evidence="6">
    <location>
        <begin position="174"/>
        <end position="197"/>
    </location>
</feature>
<accession>A0A841FT99</accession>
<evidence type="ECO:0000313" key="8">
    <source>
        <dbReference type="Proteomes" id="UP000548476"/>
    </source>
</evidence>
<organism evidence="7 8">
    <name type="scientific">Phytomonospora endophytica</name>
    <dbReference type="NCBI Taxonomy" id="714109"/>
    <lineage>
        <taxon>Bacteria</taxon>
        <taxon>Bacillati</taxon>
        <taxon>Actinomycetota</taxon>
        <taxon>Actinomycetes</taxon>
        <taxon>Micromonosporales</taxon>
        <taxon>Micromonosporaceae</taxon>
        <taxon>Phytomonospora</taxon>
    </lineage>
</organism>